<dbReference type="AlphaFoldDB" id="A0A0H2R6Q2"/>
<sequence>MSAVAKQDKAAELVRLVPDLALTFGAVDGAEVKTIAYIVQNFKFDPSNINVREKSRDNFLHTGLAPSFGTLTKESFKGMDEQLKILIAAANKELEQMPAEDRTWDNVISVFKNNEYFEPIETPEGSIDRPSKLIKTSESVFQFKREFDEGTVHEVEEWFTNLIQDEDVLKSTKIDIKVLADIVATTGAVIEDIATFIRRNEYHEKTVVDIGVLRYPDIEHPYFKVFRIQLTAWSETKHIVIVNEDSNGITGQYNMQLFKPREDIIAGIKAKTRKEALAEADAMFA</sequence>
<organism evidence="1 2">
    <name type="scientific">Schizopora paradoxa</name>
    <dbReference type="NCBI Taxonomy" id="27342"/>
    <lineage>
        <taxon>Eukaryota</taxon>
        <taxon>Fungi</taxon>
        <taxon>Dikarya</taxon>
        <taxon>Basidiomycota</taxon>
        <taxon>Agaricomycotina</taxon>
        <taxon>Agaricomycetes</taxon>
        <taxon>Hymenochaetales</taxon>
        <taxon>Schizoporaceae</taxon>
        <taxon>Schizopora</taxon>
    </lineage>
</organism>
<dbReference type="EMBL" id="KQ086350">
    <property type="protein sequence ID" value="KLO05173.1"/>
    <property type="molecule type" value="Genomic_DNA"/>
</dbReference>
<reference evidence="1 2" key="1">
    <citation type="submission" date="2015-04" db="EMBL/GenBank/DDBJ databases">
        <title>Complete genome sequence of Schizopora paradoxa KUC8140, a cosmopolitan wood degrader in East Asia.</title>
        <authorList>
            <consortium name="DOE Joint Genome Institute"/>
            <person name="Min B."/>
            <person name="Park H."/>
            <person name="Jang Y."/>
            <person name="Kim J.-J."/>
            <person name="Kim K.H."/>
            <person name="Pangilinan J."/>
            <person name="Lipzen A."/>
            <person name="Riley R."/>
            <person name="Grigoriev I.V."/>
            <person name="Spatafora J.W."/>
            <person name="Choi I.-G."/>
        </authorList>
    </citation>
    <scope>NUCLEOTIDE SEQUENCE [LARGE SCALE GENOMIC DNA]</scope>
    <source>
        <strain evidence="1 2">KUC8140</strain>
    </source>
</reference>
<dbReference type="InParanoid" id="A0A0H2R6Q2"/>
<keyword evidence="2" id="KW-1185">Reference proteome</keyword>
<evidence type="ECO:0000313" key="2">
    <source>
        <dbReference type="Proteomes" id="UP000053477"/>
    </source>
</evidence>
<dbReference type="OrthoDB" id="2735833at2759"/>
<protein>
    <submittedName>
        <fullName evidence="1">Uncharacterized protein</fullName>
    </submittedName>
</protein>
<dbReference type="Proteomes" id="UP000053477">
    <property type="component" value="Unassembled WGS sequence"/>
</dbReference>
<proteinExistence type="predicted"/>
<evidence type="ECO:0000313" key="1">
    <source>
        <dbReference type="EMBL" id="KLO05173.1"/>
    </source>
</evidence>
<gene>
    <name evidence="1" type="ORF">SCHPADRAFT_947134</name>
</gene>
<name>A0A0H2R6Q2_9AGAM</name>
<accession>A0A0H2R6Q2</accession>